<dbReference type="CDD" id="cd00118">
    <property type="entry name" value="LysM"/>
    <property type="match status" value="1"/>
</dbReference>
<sequence>MKERKISGIYYVLFTFLLIAMSFAISDSTIKTHNQESYLEITINHGDTLWEINNAFKEQHNLSFSDFVIWVETNNGVDSNQLKPGDTLFIPIKSIEDLDKLHTYASE</sequence>
<dbReference type="InterPro" id="IPR018392">
    <property type="entry name" value="LysM"/>
</dbReference>
<dbReference type="Pfam" id="PF01476">
    <property type="entry name" value="LysM"/>
    <property type="match status" value="1"/>
</dbReference>
<protein>
    <submittedName>
        <fullName evidence="3">LysM peptidoglycan-binding domain-containing protein</fullName>
    </submittedName>
</protein>
<dbReference type="PROSITE" id="PS51782">
    <property type="entry name" value="LYSM"/>
    <property type="match status" value="1"/>
</dbReference>
<gene>
    <name evidence="3" type="ORF">IMZ08_11260</name>
</gene>
<accession>A0ABR9QJK1</accession>
<evidence type="ECO:0000259" key="2">
    <source>
        <dbReference type="PROSITE" id="PS51782"/>
    </source>
</evidence>
<evidence type="ECO:0000313" key="3">
    <source>
        <dbReference type="EMBL" id="MBE4908634.1"/>
    </source>
</evidence>
<dbReference type="Proteomes" id="UP001516662">
    <property type="component" value="Unassembled WGS sequence"/>
</dbReference>
<keyword evidence="1" id="KW-0472">Membrane</keyword>
<dbReference type="InterPro" id="IPR036779">
    <property type="entry name" value="LysM_dom_sf"/>
</dbReference>
<reference evidence="3 4" key="1">
    <citation type="submission" date="2020-10" db="EMBL/GenBank/DDBJ databases">
        <title>Bacillus sp. HD4P25, an endophyte from a halophyte.</title>
        <authorList>
            <person name="Sun J.-Q."/>
        </authorList>
    </citation>
    <scope>NUCLEOTIDE SEQUENCE [LARGE SCALE GENOMIC DNA]</scope>
    <source>
        <strain evidence="3 4">YIM 93174</strain>
    </source>
</reference>
<feature type="domain" description="LysM" evidence="2">
    <location>
        <begin position="39"/>
        <end position="90"/>
    </location>
</feature>
<keyword evidence="4" id="KW-1185">Reference proteome</keyword>
<keyword evidence="1" id="KW-0812">Transmembrane</keyword>
<keyword evidence="1" id="KW-1133">Transmembrane helix</keyword>
<dbReference type="Gene3D" id="3.10.350.10">
    <property type="entry name" value="LysM domain"/>
    <property type="match status" value="1"/>
</dbReference>
<dbReference type="EMBL" id="JADCLJ010000020">
    <property type="protein sequence ID" value="MBE4908634.1"/>
    <property type="molecule type" value="Genomic_DNA"/>
</dbReference>
<dbReference type="RefSeq" id="WP_193536493.1">
    <property type="nucleotide sequence ID" value="NZ_JADCLJ010000020.1"/>
</dbReference>
<name>A0ABR9QJK1_9BACI</name>
<organism evidence="3 4">
    <name type="scientific">Litchfieldia luteola</name>
    <dbReference type="NCBI Taxonomy" id="682179"/>
    <lineage>
        <taxon>Bacteria</taxon>
        <taxon>Bacillati</taxon>
        <taxon>Bacillota</taxon>
        <taxon>Bacilli</taxon>
        <taxon>Bacillales</taxon>
        <taxon>Bacillaceae</taxon>
        <taxon>Litchfieldia</taxon>
    </lineage>
</organism>
<proteinExistence type="predicted"/>
<evidence type="ECO:0000313" key="4">
    <source>
        <dbReference type="Proteomes" id="UP001516662"/>
    </source>
</evidence>
<feature type="transmembrane region" description="Helical" evidence="1">
    <location>
        <begin position="7"/>
        <end position="25"/>
    </location>
</feature>
<evidence type="ECO:0000256" key="1">
    <source>
        <dbReference type="SAM" id="Phobius"/>
    </source>
</evidence>
<comment type="caution">
    <text evidence="3">The sequence shown here is derived from an EMBL/GenBank/DDBJ whole genome shotgun (WGS) entry which is preliminary data.</text>
</comment>